<evidence type="ECO:0000313" key="2">
    <source>
        <dbReference type="EMBL" id="SPT70505.1"/>
    </source>
</evidence>
<name>A0A2X0VCA4_9GAMM</name>
<sequence>MERKTYRPKSIVKITLGIVFGAWLMMCAPTGWIYDLWVGIGTGQGQIPDPSVSILHTKSDMKNAYFKKTPITVTKEGLIEAPLLRLRDIDEAGEHTHRTRTAGKQTFFIDEYIHAAYPTGPVRNFLLHTIASGYYNRYYLAPLQDGSYICIYFDDYLMLLPGKALPTGYVRYATGGEKKMFRRLKDSYDIDRTYVLDMYRQGKIYMILDLAIRAGVGLLLLIVSSVIMGGKKDNPQQG</sequence>
<evidence type="ECO:0000313" key="3">
    <source>
        <dbReference type="Proteomes" id="UP000250086"/>
    </source>
</evidence>
<feature type="transmembrane region" description="Helical" evidence="1">
    <location>
        <begin position="204"/>
        <end position="228"/>
    </location>
</feature>
<accession>A0A2X0VCA4</accession>
<protein>
    <submittedName>
        <fullName evidence="2">Uncharacterized protein</fullName>
    </submittedName>
</protein>
<reference evidence="2 3" key="1">
    <citation type="submission" date="2018-06" db="EMBL/GenBank/DDBJ databases">
        <authorList>
            <consortium name="Pathogen Informatics"/>
            <person name="Doyle S."/>
        </authorList>
    </citation>
    <scope>NUCLEOTIDE SEQUENCE [LARGE SCALE GENOMIC DNA]</scope>
    <source>
        <strain evidence="2 3">NCTC13093</strain>
    </source>
</reference>
<dbReference type="Proteomes" id="UP000250086">
    <property type="component" value="Unassembled WGS sequence"/>
</dbReference>
<organism evidence="2 3">
    <name type="scientific">Anaerobiospirillum thomasii</name>
    <dbReference type="NCBI Taxonomy" id="179995"/>
    <lineage>
        <taxon>Bacteria</taxon>
        <taxon>Pseudomonadati</taxon>
        <taxon>Pseudomonadota</taxon>
        <taxon>Gammaproteobacteria</taxon>
        <taxon>Aeromonadales</taxon>
        <taxon>Succinivibrionaceae</taxon>
        <taxon>Anaerobiospirillum</taxon>
    </lineage>
</organism>
<feature type="transmembrane region" description="Helical" evidence="1">
    <location>
        <begin position="12"/>
        <end position="34"/>
    </location>
</feature>
<proteinExistence type="predicted"/>
<keyword evidence="1" id="KW-0812">Transmembrane</keyword>
<keyword evidence="1" id="KW-0472">Membrane</keyword>
<evidence type="ECO:0000256" key="1">
    <source>
        <dbReference type="SAM" id="Phobius"/>
    </source>
</evidence>
<keyword evidence="3" id="KW-1185">Reference proteome</keyword>
<dbReference type="AlphaFoldDB" id="A0A2X0VCA4"/>
<keyword evidence="1" id="KW-1133">Transmembrane helix</keyword>
<dbReference type="RefSeq" id="WP_113744567.1">
    <property type="nucleotide sequence ID" value="NZ_UAPV01000001.1"/>
</dbReference>
<dbReference type="EMBL" id="UAPV01000001">
    <property type="protein sequence ID" value="SPT70505.1"/>
    <property type="molecule type" value="Genomic_DNA"/>
</dbReference>
<gene>
    <name evidence="2" type="ORF">NCTC13093_01921</name>
</gene>